<gene>
    <name evidence="2" type="ORF">BU26DRAFT_351843</name>
</gene>
<dbReference type="RefSeq" id="XP_033682684.1">
    <property type="nucleotide sequence ID" value="XM_033822470.1"/>
</dbReference>
<feature type="compositionally biased region" description="Polar residues" evidence="1">
    <location>
        <begin position="114"/>
        <end position="130"/>
    </location>
</feature>
<feature type="region of interest" description="Disordered" evidence="1">
    <location>
        <begin position="105"/>
        <end position="130"/>
    </location>
</feature>
<accession>A0A6A6IDP0</accession>
<proteinExistence type="predicted"/>
<keyword evidence="3" id="KW-1185">Reference proteome</keyword>
<name>A0A6A6IDP0_9PLEO</name>
<protein>
    <submittedName>
        <fullName evidence="2">Uncharacterized protein</fullName>
    </submittedName>
</protein>
<dbReference type="Proteomes" id="UP000800094">
    <property type="component" value="Unassembled WGS sequence"/>
</dbReference>
<evidence type="ECO:0000313" key="2">
    <source>
        <dbReference type="EMBL" id="KAF2247680.1"/>
    </source>
</evidence>
<dbReference type="AlphaFoldDB" id="A0A6A6IDP0"/>
<dbReference type="GeneID" id="54575800"/>
<organism evidence="2 3">
    <name type="scientific">Trematosphaeria pertusa</name>
    <dbReference type="NCBI Taxonomy" id="390896"/>
    <lineage>
        <taxon>Eukaryota</taxon>
        <taxon>Fungi</taxon>
        <taxon>Dikarya</taxon>
        <taxon>Ascomycota</taxon>
        <taxon>Pezizomycotina</taxon>
        <taxon>Dothideomycetes</taxon>
        <taxon>Pleosporomycetidae</taxon>
        <taxon>Pleosporales</taxon>
        <taxon>Massarineae</taxon>
        <taxon>Trematosphaeriaceae</taxon>
        <taxon>Trematosphaeria</taxon>
    </lineage>
</organism>
<evidence type="ECO:0000313" key="3">
    <source>
        <dbReference type="Proteomes" id="UP000800094"/>
    </source>
</evidence>
<sequence length="130" mass="14353">MSLVGVVAAFPHPRPASRSCGAVSHASSPWTPTASSAAPLWHLCMRLLIAASKYAVKQQYAVGRVAPKESPFREDVSRERLLQRAIYEWQILTEYWKAHHISTADLSSDDQNKRSAISPSEGSSMQLTCE</sequence>
<dbReference type="EMBL" id="ML987197">
    <property type="protein sequence ID" value="KAF2247680.1"/>
    <property type="molecule type" value="Genomic_DNA"/>
</dbReference>
<evidence type="ECO:0000256" key="1">
    <source>
        <dbReference type="SAM" id="MobiDB-lite"/>
    </source>
</evidence>
<reference evidence="2" key="1">
    <citation type="journal article" date="2020" name="Stud. Mycol.">
        <title>101 Dothideomycetes genomes: a test case for predicting lifestyles and emergence of pathogens.</title>
        <authorList>
            <person name="Haridas S."/>
            <person name="Albert R."/>
            <person name="Binder M."/>
            <person name="Bloem J."/>
            <person name="Labutti K."/>
            <person name="Salamov A."/>
            <person name="Andreopoulos B."/>
            <person name="Baker S."/>
            <person name="Barry K."/>
            <person name="Bills G."/>
            <person name="Bluhm B."/>
            <person name="Cannon C."/>
            <person name="Castanera R."/>
            <person name="Culley D."/>
            <person name="Daum C."/>
            <person name="Ezra D."/>
            <person name="Gonzalez J."/>
            <person name="Henrissat B."/>
            <person name="Kuo A."/>
            <person name="Liang C."/>
            <person name="Lipzen A."/>
            <person name="Lutzoni F."/>
            <person name="Magnuson J."/>
            <person name="Mondo S."/>
            <person name="Nolan M."/>
            <person name="Ohm R."/>
            <person name="Pangilinan J."/>
            <person name="Park H.-J."/>
            <person name="Ramirez L."/>
            <person name="Alfaro M."/>
            <person name="Sun H."/>
            <person name="Tritt A."/>
            <person name="Yoshinaga Y."/>
            <person name="Zwiers L.-H."/>
            <person name="Turgeon B."/>
            <person name="Goodwin S."/>
            <person name="Spatafora J."/>
            <person name="Crous P."/>
            <person name="Grigoriev I."/>
        </authorList>
    </citation>
    <scope>NUCLEOTIDE SEQUENCE</scope>
    <source>
        <strain evidence="2">CBS 122368</strain>
    </source>
</reference>